<dbReference type="EMBL" id="WKLP01000019">
    <property type="protein sequence ID" value="MRY12519.1"/>
    <property type="molecule type" value="Genomic_DNA"/>
</dbReference>
<dbReference type="AlphaFoldDB" id="A0A6G1ZF15"/>
<proteinExistence type="predicted"/>
<accession>A0A6G1ZF15</accession>
<dbReference type="RefSeq" id="WP_044215188.1">
    <property type="nucleotide sequence ID" value="NZ_CAJSYT010000018.1"/>
</dbReference>
<protein>
    <submittedName>
        <fullName evidence="1">Uncharacterized protein</fullName>
    </submittedName>
</protein>
<evidence type="ECO:0000313" key="1">
    <source>
        <dbReference type="EMBL" id="MRY12519.1"/>
    </source>
</evidence>
<comment type="caution">
    <text evidence="1">The sequence shown here is derived from an EMBL/GenBank/DDBJ whole genome shotgun (WGS) entry which is preliminary data.</text>
</comment>
<reference evidence="1" key="1">
    <citation type="journal article" date="2019" name="Nat. Med.">
        <title>A library of human gut bacterial isolates paired with longitudinal multiomics data enables mechanistic microbiome research.</title>
        <authorList>
            <person name="Poyet M."/>
            <person name="Groussin M."/>
            <person name="Gibbons S.M."/>
            <person name="Avila-Pacheco J."/>
            <person name="Jiang X."/>
            <person name="Kearney S.M."/>
            <person name="Perrotta A.R."/>
            <person name="Berdy B."/>
            <person name="Zhao S."/>
            <person name="Lieberman T.D."/>
            <person name="Swanson P.K."/>
            <person name="Smith M."/>
            <person name="Roesemann S."/>
            <person name="Alexander J.E."/>
            <person name="Rich S.A."/>
            <person name="Livny J."/>
            <person name="Vlamakis H."/>
            <person name="Clish C."/>
            <person name="Bullock K."/>
            <person name="Deik A."/>
            <person name="Scott J."/>
            <person name="Pierce K.A."/>
            <person name="Xavier R.J."/>
            <person name="Alm E.J."/>
        </authorList>
    </citation>
    <scope>NUCLEOTIDE SEQUENCE</scope>
    <source>
        <strain evidence="1">BIOML-A4</strain>
    </source>
</reference>
<sequence>MLYDKQSGKILSTPTPYKWNDISNVDFWMTMWGINNDIDHGLPIAPLHWYKNKKISIQCSPASTIDYLRDKGMLKTAPDILKKMNGDENPIVILYHLKC</sequence>
<name>A0A6G1ZF15_9BACT</name>
<gene>
    <name evidence="1" type="ORF">GKE01_13730</name>
</gene>
<organism evidence="1">
    <name type="scientific">Parabacteroides goldsteinii</name>
    <dbReference type="NCBI Taxonomy" id="328812"/>
    <lineage>
        <taxon>Bacteria</taxon>
        <taxon>Pseudomonadati</taxon>
        <taxon>Bacteroidota</taxon>
        <taxon>Bacteroidia</taxon>
        <taxon>Bacteroidales</taxon>
        <taxon>Tannerellaceae</taxon>
        <taxon>Parabacteroides</taxon>
    </lineage>
</organism>